<accession>A0A433JJU6</accession>
<gene>
    <name evidence="2" type="ORF">EKM59_05730</name>
</gene>
<organism evidence="2 3">
    <name type="scientific">Legionella septentrionalis</name>
    <dbReference type="NCBI Taxonomy" id="2498109"/>
    <lineage>
        <taxon>Bacteria</taxon>
        <taxon>Pseudomonadati</taxon>
        <taxon>Pseudomonadota</taxon>
        <taxon>Gammaproteobacteria</taxon>
        <taxon>Legionellales</taxon>
        <taxon>Legionellaceae</taxon>
        <taxon>Legionella</taxon>
    </lineage>
</organism>
<dbReference type="AlphaFoldDB" id="A0A433JJU6"/>
<feature type="region of interest" description="Disordered" evidence="1">
    <location>
        <begin position="151"/>
        <end position="176"/>
    </location>
</feature>
<sequence length="337" mass="38336">MRFKVTQTTKTLYKHGQEKFFSESKKALGSKKHHKKISAIQANIEHFTNLVGNTNIEYCHGAVAYRGVRVKKDLDVLDYFTPQGKNKSIEEFATVFSGDYSYVSTSKHSIQAEKFSGLLSGQVFVTNQPRIHVNVAESVISLQSGKMPAAATSDRDWDITEESGESELSGVTSNPDDKSVIHHNDVFMVRKTYGKFFYGPVYINPDFQSHRFTIQIPSMDAEEFKRIQKKSNVELISYESALEISAELEKLEKQYTGLRIGFPAAPPQKIKTMEEAMFYLNNFELSYIGSEQAEILLETQIKTPLYSRHGVFSKNEKKYTMLTAVEPISKLYPEFNK</sequence>
<reference evidence="2 3" key="1">
    <citation type="submission" date="2018-12" db="EMBL/GenBank/DDBJ databases">
        <title>Legionella sp,whole genome shotgun sequence.</title>
        <authorList>
            <person name="Wu H."/>
        </authorList>
    </citation>
    <scope>NUCLEOTIDE SEQUENCE [LARGE SCALE GENOMIC DNA]</scope>
    <source>
        <strain evidence="3">km714</strain>
    </source>
</reference>
<dbReference type="Proteomes" id="UP000288012">
    <property type="component" value="Unassembled WGS sequence"/>
</dbReference>
<dbReference type="EMBL" id="RZGR01000013">
    <property type="protein sequence ID" value="RUQ88367.1"/>
    <property type="molecule type" value="Genomic_DNA"/>
</dbReference>
<name>A0A433JJU6_9GAMM</name>
<protein>
    <submittedName>
        <fullName evidence="2">Uncharacterized protein</fullName>
    </submittedName>
</protein>
<evidence type="ECO:0000313" key="3">
    <source>
        <dbReference type="Proteomes" id="UP000288012"/>
    </source>
</evidence>
<keyword evidence="3" id="KW-1185">Reference proteome</keyword>
<evidence type="ECO:0000256" key="1">
    <source>
        <dbReference type="SAM" id="MobiDB-lite"/>
    </source>
</evidence>
<dbReference type="RefSeq" id="WP_127057503.1">
    <property type="nucleotide sequence ID" value="NZ_RZGR01000013.1"/>
</dbReference>
<evidence type="ECO:0000313" key="2">
    <source>
        <dbReference type="EMBL" id="RUQ88367.1"/>
    </source>
</evidence>
<proteinExistence type="predicted"/>
<comment type="caution">
    <text evidence="2">The sequence shown here is derived from an EMBL/GenBank/DDBJ whole genome shotgun (WGS) entry which is preliminary data.</text>
</comment>